<keyword evidence="3" id="KW-0378">Hydrolase</keyword>
<dbReference type="GO" id="GO:0008237">
    <property type="term" value="F:metallopeptidase activity"/>
    <property type="evidence" value="ECO:0007669"/>
    <property type="project" value="UniProtKB-KW"/>
</dbReference>
<dbReference type="AlphaFoldDB" id="A0ABD4RF43"/>
<protein>
    <submittedName>
        <fullName evidence="3">CPBP family intramembrane metalloprotease</fullName>
        <ecNumber evidence="3">3.4.24.-</ecNumber>
    </submittedName>
</protein>
<dbReference type="RefSeq" id="WP_021875719.1">
    <property type="nucleotide sequence ID" value="NZ_CP018624.1"/>
</dbReference>
<dbReference type="InterPro" id="IPR003675">
    <property type="entry name" value="Rce1/LyrA-like_dom"/>
</dbReference>
<comment type="caution">
    <text evidence="3">The sequence shown here is derived from an EMBL/GenBank/DDBJ whole genome shotgun (WGS) entry which is preliminary data.</text>
</comment>
<evidence type="ECO:0000313" key="3">
    <source>
        <dbReference type="EMBL" id="MBX7289544.1"/>
    </source>
</evidence>
<evidence type="ECO:0000259" key="2">
    <source>
        <dbReference type="Pfam" id="PF02517"/>
    </source>
</evidence>
<proteinExistence type="predicted"/>
<feature type="transmembrane region" description="Helical" evidence="1">
    <location>
        <begin position="85"/>
        <end position="106"/>
    </location>
</feature>
<organism evidence="3 4">
    <name type="scientific">Clostridium chauvoei</name>
    <dbReference type="NCBI Taxonomy" id="46867"/>
    <lineage>
        <taxon>Bacteria</taxon>
        <taxon>Bacillati</taxon>
        <taxon>Bacillota</taxon>
        <taxon>Clostridia</taxon>
        <taxon>Eubacteriales</taxon>
        <taxon>Clostridiaceae</taxon>
        <taxon>Clostridium</taxon>
    </lineage>
</organism>
<evidence type="ECO:0000256" key="1">
    <source>
        <dbReference type="SAM" id="Phobius"/>
    </source>
</evidence>
<feature type="transmembrane region" description="Helical" evidence="1">
    <location>
        <begin position="244"/>
        <end position="260"/>
    </location>
</feature>
<feature type="transmembrane region" description="Helical" evidence="1">
    <location>
        <begin position="21"/>
        <end position="45"/>
    </location>
</feature>
<keyword evidence="1" id="KW-1133">Transmembrane helix</keyword>
<gene>
    <name evidence="3" type="ORF">K4H94_00565</name>
</gene>
<keyword evidence="3" id="KW-0645">Protease</keyword>
<dbReference type="GO" id="GO:0004175">
    <property type="term" value="F:endopeptidase activity"/>
    <property type="evidence" value="ECO:0007669"/>
    <property type="project" value="UniProtKB-ARBA"/>
</dbReference>
<name>A0ABD4RF43_9CLOT</name>
<dbReference type="KEGG" id="cchv:BTM20_07590"/>
<feature type="transmembrane region" description="Helical" evidence="1">
    <location>
        <begin position="150"/>
        <end position="168"/>
    </location>
</feature>
<keyword evidence="3" id="KW-0482">Metalloprotease</keyword>
<feature type="transmembrane region" description="Helical" evidence="1">
    <location>
        <begin position="213"/>
        <end position="232"/>
    </location>
</feature>
<keyword evidence="1" id="KW-0812">Transmembrane</keyword>
<dbReference type="EMBL" id="JAIFTX010000001">
    <property type="protein sequence ID" value="MBX7289544.1"/>
    <property type="molecule type" value="Genomic_DNA"/>
</dbReference>
<feature type="domain" description="CAAX prenyl protease 2/Lysostaphin resistance protein A-like" evidence="2">
    <location>
        <begin position="137"/>
        <end position="244"/>
    </location>
</feature>
<dbReference type="EC" id="3.4.24.-" evidence="3"/>
<dbReference type="GeneID" id="66301729"/>
<dbReference type="Pfam" id="PF02517">
    <property type="entry name" value="Rce1-like"/>
    <property type="match status" value="1"/>
</dbReference>
<sequence length="261" mass="29285">MKRIFLNEEYTYNEIGIKLGYMIISFLISILVMQILCLCKVTTLLDIKINDILYIGESIVITGCIITISGGRSFLKKNLFRRKEIFIGIFTGAISGLIVMFITYLYRLIPICFGESIIEIGSNQVVSTYKNFSFEGLIVTAITPAILEETIFRVVGFSIFACIFKFWFSIVRKNEIKSNSINVLNLKSGYGLSTLFITSLVFALMHGPSILSLPIYLLPGLLFGFLYCKYGLGVSISAHCISNYLSSLVLTIVVFLINLLF</sequence>
<feature type="transmembrane region" description="Helical" evidence="1">
    <location>
        <begin position="189"/>
        <end position="207"/>
    </location>
</feature>
<dbReference type="GO" id="GO:0080120">
    <property type="term" value="P:CAAX-box protein maturation"/>
    <property type="evidence" value="ECO:0007669"/>
    <property type="project" value="UniProtKB-ARBA"/>
</dbReference>
<accession>A0ABD4RF43</accession>
<keyword evidence="1" id="KW-0472">Membrane</keyword>
<reference evidence="3 4" key="1">
    <citation type="submission" date="2021-08" db="EMBL/GenBank/DDBJ databases">
        <title>Genome sequence analysis of Clostridium chauvoei strains of European origin and evaluation of typing options for outbreak investigations.</title>
        <authorList>
            <person name="Abdel-Glil M."/>
            <person name="Thomas P."/>
            <person name="Seyboldt C."/>
        </authorList>
    </citation>
    <scope>NUCLEOTIDE SEQUENCE [LARGE SCALE GENOMIC DNA]</scope>
    <source>
        <strain evidence="3 4">S0260-09</strain>
    </source>
</reference>
<evidence type="ECO:0000313" key="4">
    <source>
        <dbReference type="Proteomes" id="UP000775179"/>
    </source>
</evidence>
<feature type="transmembrane region" description="Helical" evidence="1">
    <location>
        <begin position="51"/>
        <end position="73"/>
    </location>
</feature>
<dbReference type="Proteomes" id="UP000775179">
    <property type="component" value="Unassembled WGS sequence"/>
</dbReference>